<dbReference type="InterPro" id="IPR016040">
    <property type="entry name" value="NAD(P)-bd_dom"/>
</dbReference>
<dbReference type="Pfam" id="PF13460">
    <property type="entry name" value="NAD_binding_10"/>
    <property type="match status" value="1"/>
</dbReference>
<evidence type="ECO:0000313" key="3">
    <source>
        <dbReference type="Proteomes" id="UP000296469"/>
    </source>
</evidence>
<feature type="domain" description="NAD(P)-binding" evidence="1">
    <location>
        <begin position="29"/>
        <end position="216"/>
    </location>
</feature>
<proteinExistence type="predicted"/>
<evidence type="ECO:0000313" key="2">
    <source>
        <dbReference type="EMBL" id="QCB95025.1"/>
    </source>
</evidence>
<keyword evidence="3" id="KW-1185">Reference proteome</keyword>
<dbReference type="PANTHER" id="PTHR43355:SF2">
    <property type="entry name" value="FLAVIN REDUCTASE (NADPH)"/>
    <property type="match status" value="1"/>
</dbReference>
<dbReference type="SUPFAM" id="SSF51735">
    <property type="entry name" value="NAD(P)-binding Rossmann-fold domains"/>
    <property type="match status" value="1"/>
</dbReference>
<dbReference type="EMBL" id="CP039291">
    <property type="protein sequence ID" value="QCB95025.1"/>
    <property type="molecule type" value="Genomic_DNA"/>
</dbReference>
<name>A0A4V1CN31_9CELL</name>
<protein>
    <submittedName>
        <fullName evidence="2">Nucleoside-diphosphate sugar epimerase</fullName>
    </submittedName>
</protein>
<accession>A0A4V1CN31</accession>
<organism evidence="2 3">
    <name type="scientific">Cellulomonas shaoxiangyii</name>
    <dbReference type="NCBI Taxonomy" id="2566013"/>
    <lineage>
        <taxon>Bacteria</taxon>
        <taxon>Bacillati</taxon>
        <taxon>Actinomycetota</taxon>
        <taxon>Actinomycetes</taxon>
        <taxon>Micrococcales</taxon>
        <taxon>Cellulomonadaceae</taxon>
        <taxon>Cellulomonas</taxon>
    </lineage>
</organism>
<gene>
    <name evidence="2" type="ORF">E5225_17110</name>
</gene>
<dbReference type="OrthoDB" id="9771302at2"/>
<dbReference type="GO" id="GO:0042602">
    <property type="term" value="F:riboflavin reductase (NADPH) activity"/>
    <property type="evidence" value="ECO:0007669"/>
    <property type="project" value="TreeGrafter"/>
</dbReference>
<dbReference type="PANTHER" id="PTHR43355">
    <property type="entry name" value="FLAVIN REDUCTASE (NADPH)"/>
    <property type="match status" value="1"/>
</dbReference>
<reference evidence="2 3" key="1">
    <citation type="submission" date="2019-04" db="EMBL/GenBank/DDBJ databases">
        <title>Isolation and identification of Cellulomonas shaoxiangyii sp. Nov. isolated from feces of the Tibetan antelopes (Pantholops hodgsonii) in the Qinghai-Tibet plateau of China.</title>
        <authorList>
            <person name="Tian Z."/>
        </authorList>
    </citation>
    <scope>NUCLEOTIDE SEQUENCE [LARGE SCALE GENOMIC DNA]</scope>
    <source>
        <strain evidence="2 3">Z28</strain>
    </source>
</reference>
<dbReference type="AlphaFoldDB" id="A0A4V1CN31"/>
<sequence length="227" mass="24343">MRHLDSERGERHPEPMRQTVAHKRVVVLGATGATGRLVVSTALRHGHHVTALACRPGSFAPAPGLREVEWRDVRDAATLSTALTGADAVISALGGAARGPTSVCTDAMAVAVPAMRSAGTARLVVVSAHGVAESRDRSPFSLAVWAAVGERMRDKEAMESRVTSAPLRWTVVRPPRLTDASATGTYRTAVDLPVHLWTSVPRADLADFLVREVEDPHHVHAFPRIAR</sequence>
<dbReference type="KEGG" id="celz:E5225_17110"/>
<dbReference type="Gene3D" id="3.40.50.720">
    <property type="entry name" value="NAD(P)-binding Rossmann-like Domain"/>
    <property type="match status" value="1"/>
</dbReference>
<evidence type="ECO:0000259" key="1">
    <source>
        <dbReference type="Pfam" id="PF13460"/>
    </source>
</evidence>
<dbReference type="Proteomes" id="UP000296469">
    <property type="component" value="Chromosome"/>
</dbReference>
<dbReference type="InterPro" id="IPR036291">
    <property type="entry name" value="NAD(P)-bd_dom_sf"/>
</dbReference>
<dbReference type="InterPro" id="IPR051606">
    <property type="entry name" value="Polyketide_Oxido-like"/>
</dbReference>
<dbReference type="GO" id="GO:0004074">
    <property type="term" value="F:biliverdin reductase [NAD(P)H] activity"/>
    <property type="evidence" value="ECO:0007669"/>
    <property type="project" value="TreeGrafter"/>
</dbReference>